<keyword evidence="3" id="KW-0732">Signal</keyword>
<dbReference type="GO" id="GO:0003723">
    <property type="term" value="F:RNA binding"/>
    <property type="evidence" value="ECO:0007669"/>
    <property type="project" value="UniProtKB-KW"/>
</dbReference>
<dbReference type="InterPro" id="IPR002942">
    <property type="entry name" value="S4_RNA-bd"/>
</dbReference>
<evidence type="ECO:0000256" key="2">
    <source>
        <dbReference type="SAM" id="MobiDB-lite"/>
    </source>
</evidence>
<keyword evidence="5" id="KW-1185">Reference proteome</keyword>
<accession>A0A5S6QCN4</accession>
<dbReference type="WBParaSite" id="TMUE_1000004983.1">
    <property type="protein sequence ID" value="TMUE_1000004983.1"/>
    <property type="gene ID" value="WBGene00292721"/>
</dbReference>
<evidence type="ECO:0000256" key="1">
    <source>
        <dbReference type="PROSITE-ProRule" id="PRU00182"/>
    </source>
</evidence>
<dbReference type="SUPFAM" id="SSF55174">
    <property type="entry name" value="Alpha-L RNA-binding motif"/>
    <property type="match status" value="1"/>
</dbReference>
<feature type="chain" id="PRO_5024270716" evidence="3">
    <location>
        <begin position="22"/>
        <end position="139"/>
    </location>
</feature>
<dbReference type="STRING" id="70415.A0A5S6QCN4"/>
<protein>
    <submittedName>
        <fullName evidence="6">S4 RNA-binding domain-containing protein</fullName>
    </submittedName>
</protein>
<dbReference type="InterPro" id="IPR036986">
    <property type="entry name" value="S4_RNA-bd_sf"/>
</dbReference>
<feature type="domain" description="RNA-binding S4" evidence="4">
    <location>
        <begin position="90"/>
        <end position="122"/>
    </location>
</feature>
<name>A0A5S6QCN4_TRIMR</name>
<proteinExistence type="predicted"/>
<sequence length="139" mass="15732">MSARSLLRCFSLVRIVLPTMTNRLGVVHPITERPLWTSAALRGKRKLPRRPNYVEEEEDDDDDDGDDQGIDNEPEVDGSALRHVHVKRPRLDAILKSGCGISRNAADDVILEGRVYVNGRRAVKKSLEKEKNLNWKFAS</sequence>
<feature type="signal peptide" evidence="3">
    <location>
        <begin position="1"/>
        <end position="21"/>
    </location>
</feature>
<evidence type="ECO:0000256" key="3">
    <source>
        <dbReference type="SAM" id="SignalP"/>
    </source>
</evidence>
<dbReference type="AlphaFoldDB" id="A0A5S6QCN4"/>
<organism evidence="5 6">
    <name type="scientific">Trichuris muris</name>
    <name type="common">Mouse whipworm</name>
    <dbReference type="NCBI Taxonomy" id="70415"/>
    <lineage>
        <taxon>Eukaryota</taxon>
        <taxon>Metazoa</taxon>
        <taxon>Ecdysozoa</taxon>
        <taxon>Nematoda</taxon>
        <taxon>Enoplea</taxon>
        <taxon>Dorylaimia</taxon>
        <taxon>Trichinellida</taxon>
        <taxon>Trichuridae</taxon>
        <taxon>Trichuris</taxon>
    </lineage>
</organism>
<evidence type="ECO:0000259" key="4">
    <source>
        <dbReference type="Pfam" id="PF01479"/>
    </source>
</evidence>
<reference evidence="6" key="1">
    <citation type="submission" date="2019-12" db="UniProtKB">
        <authorList>
            <consortium name="WormBaseParasite"/>
        </authorList>
    </citation>
    <scope>IDENTIFICATION</scope>
</reference>
<dbReference type="Pfam" id="PF01479">
    <property type="entry name" value="S4"/>
    <property type="match status" value="1"/>
</dbReference>
<dbReference type="PROSITE" id="PS50889">
    <property type="entry name" value="S4"/>
    <property type="match status" value="1"/>
</dbReference>
<feature type="region of interest" description="Disordered" evidence="2">
    <location>
        <begin position="47"/>
        <end position="82"/>
    </location>
</feature>
<feature type="compositionally biased region" description="Acidic residues" evidence="2">
    <location>
        <begin position="54"/>
        <end position="76"/>
    </location>
</feature>
<evidence type="ECO:0000313" key="6">
    <source>
        <dbReference type="WBParaSite" id="TMUE_1000004983.1"/>
    </source>
</evidence>
<dbReference type="Proteomes" id="UP000046395">
    <property type="component" value="Unassembled WGS sequence"/>
</dbReference>
<keyword evidence="1" id="KW-0694">RNA-binding</keyword>
<dbReference type="CDD" id="cd00165">
    <property type="entry name" value="S4"/>
    <property type="match status" value="1"/>
</dbReference>
<dbReference type="Gene3D" id="3.10.290.10">
    <property type="entry name" value="RNA-binding S4 domain"/>
    <property type="match status" value="1"/>
</dbReference>
<evidence type="ECO:0000313" key="5">
    <source>
        <dbReference type="Proteomes" id="UP000046395"/>
    </source>
</evidence>